<protein>
    <submittedName>
        <fullName evidence="2">Uncharacterized protein</fullName>
    </submittedName>
</protein>
<keyword evidence="3" id="KW-1185">Reference proteome</keyword>
<evidence type="ECO:0000313" key="3">
    <source>
        <dbReference type="Proteomes" id="UP000325577"/>
    </source>
</evidence>
<gene>
    <name evidence="2" type="ORF">F0562_025578</name>
</gene>
<evidence type="ECO:0000313" key="2">
    <source>
        <dbReference type="EMBL" id="KAA8538886.1"/>
    </source>
</evidence>
<dbReference type="EMBL" id="CM018037">
    <property type="protein sequence ID" value="KAA8538886.1"/>
    <property type="molecule type" value="Genomic_DNA"/>
</dbReference>
<accession>A0A5J5B947</accession>
<dbReference type="Proteomes" id="UP000325577">
    <property type="component" value="Linkage Group LG14"/>
</dbReference>
<feature type="region of interest" description="Disordered" evidence="1">
    <location>
        <begin position="1"/>
        <end position="61"/>
    </location>
</feature>
<reference evidence="2 3" key="1">
    <citation type="submission" date="2019-09" db="EMBL/GenBank/DDBJ databases">
        <title>A chromosome-level genome assembly of the Chinese tupelo Nyssa sinensis.</title>
        <authorList>
            <person name="Yang X."/>
            <person name="Kang M."/>
            <person name="Yang Y."/>
            <person name="Xiong H."/>
            <person name="Wang M."/>
            <person name="Zhang Z."/>
            <person name="Wang Z."/>
            <person name="Wu H."/>
            <person name="Ma T."/>
            <person name="Liu J."/>
            <person name="Xi Z."/>
        </authorList>
    </citation>
    <scope>NUCLEOTIDE SEQUENCE [LARGE SCALE GENOMIC DNA]</scope>
    <source>
        <strain evidence="2">J267</strain>
        <tissue evidence="2">Leaf</tissue>
    </source>
</reference>
<feature type="compositionally biased region" description="Polar residues" evidence="1">
    <location>
        <begin position="32"/>
        <end position="46"/>
    </location>
</feature>
<evidence type="ECO:0000256" key="1">
    <source>
        <dbReference type="SAM" id="MobiDB-lite"/>
    </source>
</evidence>
<feature type="compositionally biased region" description="Basic and acidic residues" evidence="1">
    <location>
        <begin position="10"/>
        <end position="31"/>
    </location>
</feature>
<dbReference type="AlphaFoldDB" id="A0A5J5B947"/>
<organism evidence="2 3">
    <name type="scientific">Nyssa sinensis</name>
    <dbReference type="NCBI Taxonomy" id="561372"/>
    <lineage>
        <taxon>Eukaryota</taxon>
        <taxon>Viridiplantae</taxon>
        <taxon>Streptophyta</taxon>
        <taxon>Embryophyta</taxon>
        <taxon>Tracheophyta</taxon>
        <taxon>Spermatophyta</taxon>
        <taxon>Magnoliopsida</taxon>
        <taxon>eudicotyledons</taxon>
        <taxon>Gunneridae</taxon>
        <taxon>Pentapetalae</taxon>
        <taxon>asterids</taxon>
        <taxon>Cornales</taxon>
        <taxon>Nyssaceae</taxon>
        <taxon>Nyssa</taxon>
    </lineage>
</organism>
<sequence length="264" mass="29641">MARLTVRNPSNKEPRGAYRRLDQDHRVENLKFESQQSAQGSVYTSDRGQRGGQRRLEDDSCAGNQIFKSQHLETGLRRTRKIPEFRRGKGFTGLGHLNDNQSGLYGLGHHQWNQHNRKFFNQAYRHGALHTGRLLMTQQVGGSIRIDGPAHLSYTKPSSGHNEDNVHFRKQQVSHGPSKFKHFPNLTHSLKGSKGPTYHHFKITGRSFPHAHALTHVPTISGPASGQVSSAPALLKLHTIDDQTLDNFIGTLSRSPTSVDEKLR</sequence>
<proteinExistence type="predicted"/>
<name>A0A5J5B947_9ASTE</name>